<feature type="region of interest" description="Disordered" evidence="3">
    <location>
        <begin position="212"/>
        <end position="236"/>
    </location>
</feature>
<dbReference type="GO" id="GO:1990904">
    <property type="term" value="C:ribonucleoprotein complex"/>
    <property type="evidence" value="ECO:0007669"/>
    <property type="project" value="UniProtKB-KW"/>
</dbReference>
<evidence type="ECO:0000313" key="4">
    <source>
        <dbReference type="EMBL" id="EQD40980.1"/>
    </source>
</evidence>
<proteinExistence type="inferred from homology"/>
<evidence type="ECO:0000256" key="3">
    <source>
        <dbReference type="SAM" id="MobiDB-lite"/>
    </source>
</evidence>
<dbReference type="Pfam" id="PF01015">
    <property type="entry name" value="Ribosomal_S3Ae"/>
    <property type="match status" value="1"/>
</dbReference>
<dbReference type="GO" id="GO:0005840">
    <property type="term" value="C:ribosome"/>
    <property type="evidence" value="ECO:0007669"/>
    <property type="project" value="UniProtKB-KW"/>
</dbReference>
<protein>
    <submittedName>
        <fullName evidence="4">Ribosomal protein S3Ae</fullName>
    </submittedName>
</protein>
<dbReference type="HAMAP" id="MF_00359">
    <property type="entry name" value="Ribosomal_eS1"/>
    <property type="match status" value="1"/>
</dbReference>
<reference evidence="4" key="2">
    <citation type="journal article" date="2014" name="ISME J.">
        <title>Microbial stratification in low pH oxic and suboxic macroscopic growths along an acid mine drainage.</title>
        <authorList>
            <person name="Mendez-Garcia C."/>
            <person name="Mesa V."/>
            <person name="Sprenger R.R."/>
            <person name="Richter M."/>
            <person name="Diez M.S."/>
            <person name="Solano J."/>
            <person name="Bargiela R."/>
            <person name="Golyshina O.V."/>
            <person name="Manteca A."/>
            <person name="Ramos J.L."/>
            <person name="Gallego J.R."/>
            <person name="Llorente I."/>
            <person name="Martins Dos Santos V.A."/>
            <person name="Jensen O.N."/>
            <person name="Pelaez A.I."/>
            <person name="Sanchez J."/>
            <person name="Ferrer M."/>
        </authorList>
    </citation>
    <scope>NUCLEOTIDE SEQUENCE</scope>
</reference>
<dbReference type="GO" id="GO:0003735">
    <property type="term" value="F:structural constituent of ribosome"/>
    <property type="evidence" value="ECO:0007669"/>
    <property type="project" value="InterPro"/>
</dbReference>
<gene>
    <name evidence="4" type="ORF">B1B_14722</name>
</gene>
<comment type="caution">
    <text evidence="4">The sequence shown here is derived from an EMBL/GenBank/DDBJ whole genome shotgun (WGS) entry which is preliminary data.</text>
</comment>
<accession>T1AGC6</accession>
<evidence type="ECO:0000256" key="2">
    <source>
        <dbReference type="ARBA" id="ARBA00023274"/>
    </source>
</evidence>
<dbReference type="AlphaFoldDB" id="T1AGC6"/>
<name>T1AGC6_9ZZZZ</name>
<reference evidence="4" key="1">
    <citation type="submission" date="2013-08" db="EMBL/GenBank/DDBJ databases">
        <authorList>
            <person name="Mendez C."/>
            <person name="Richter M."/>
            <person name="Ferrer M."/>
            <person name="Sanchez J."/>
        </authorList>
    </citation>
    <scope>NUCLEOTIDE SEQUENCE</scope>
</reference>
<keyword evidence="1 4" id="KW-0689">Ribosomal protein</keyword>
<organism evidence="4">
    <name type="scientific">mine drainage metagenome</name>
    <dbReference type="NCBI Taxonomy" id="410659"/>
    <lineage>
        <taxon>unclassified sequences</taxon>
        <taxon>metagenomes</taxon>
        <taxon>ecological metagenomes</taxon>
    </lineage>
</organism>
<dbReference type="NCBIfam" id="NF003142">
    <property type="entry name" value="PRK04057.1"/>
    <property type="match status" value="1"/>
</dbReference>
<dbReference type="PROSITE" id="PS01191">
    <property type="entry name" value="RIBOSOMAL_S3AE"/>
    <property type="match status" value="1"/>
</dbReference>
<dbReference type="SMART" id="SM01397">
    <property type="entry name" value="Ribosomal_S3Ae"/>
    <property type="match status" value="1"/>
</dbReference>
<dbReference type="InterPro" id="IPR018281">
    <property type="entry name" value="Ribosomal_eS1_CS"/>
</dbReference>
<dbReference type="InterPro" id="IPR030838">
    <property type="entry name" value="Ribosomal_eS1_arc"/>
</dbReference>
<sequence length="236" mass="25869">MAEKEAPRKATLARTVKDKWRSKQWFKVRAPGLFQHAELGETTATEPEQIIGRTLETTLEELTGGADVAKAHVKLRFQIERIGGDGVAETKFIGHALTSDYVRRLARRKRSKIELSVDVTTRDGVQFILKPVAVGEERLQTRLRAELRHKMRSILIEEAKLRSGAEFVREILGGDLVKLLAHGMKSLYPLKKIEIRASVVLGTIADEAPAPESAASAIPSAAPEPVVAAGEAPPEA</sequence>
<dbReference type="EMBL" id="AUZY01009775">
    <property type="protein sequence ID" value="EQD40980.1"/>
    <property type="molecule type" value="Genomic_DNA"/>
</dbReference>
<dbReference type="InterPro" id="IPR001593">
    <property type="entry name" value="Ribosomal_eS1"/>
</dbReference>
<evidence type="ECO:0000256" key="1">
    <source>
        <dbReference type="ARBA" id="ARBA00022980"/>
    </source>
</evidence>
<keyword evidence="2" id="KW-0687">Ribonucleoprotein</keyword>
<dbReference type="GO" id="GO:0006412">
    <property type="term" value="P:translation"/>
    <property type="evidence" value="ECO:0007669"/>
    <property type="project" value="InterPro"/>
</dbReference>